<proteinExistence type="predicted"/>
<gene>
    <name evidence="3" type="ORF">BJX66DRAFT_89880</name>
</gene>
<dbReference type="EMBL" id="JBFTWV010000185">
    <property type="protein sequence ID" value="KAL2784308.1"/>
    <property type="molecule type" value="Genomic_DNA"/>
</dbReference>
<sequence>MDQHLLNKVNADSTRIFRERSGQPQLQLSIIDKSDDGVGQCVLNHQPKMQINQTSELRAASVQTPNECSRIYTIQHRRSWTTLDISRPLFDELLDIHKIFNGLWRTILAFGLRSCENSYGFPLPQARESRSGKVIHQELAYVIQRVEQNGRPTSGSRWSIRQTGVYQKLTQSERNLEAAKALFLFVAPSPTAERSVLDSLSGSESECGDFIGWALSVHGPLVSESLTGWVDYMCWLEEQLKLKSARIMTSSVYGGRDTRPVKFVESERQDLNQLEGYINDLLMILRNKAYLIRRIKRSCQQYCFVHRNEKQPCGCQRVMEELEEYAAEAQNYQDRAKVLQTEVQSVQSCLSNRESDDIKQLTIRNALDATAVKLLTIISLVFLPITVVENFFSTQFVTTEGGGLQVSVYALIMAAVAVPLTALVYLVWRCWLRHEYSRFHPTFSSGGRLAMNRAGTMDMKEAIELDDLSRMV</sequence>
<feature type="transmembrane region" description="Helical" evidence="2">
    <location>
        <begin position="369"/>
        <end position="388"/>
    </location>
</feature>
<evidence type="ECO:0000313" key="4">
    <source>
        <dbReference type="Proteomes" id="UP001610563"/>
    </source>
</evidence>
<keyword evidence="2" id="KW-0472">Membrane</keyword>
<evidence type="ECO:0000313" key="3">
    <source>
        <dbReference type="EMBL" id="KAL2784308.1"/>
    </source>
</evidence>
<keyword evidence="4" id="KW-1185">Reference proteome</keyword>
<feature type="coiled-coil region" evidence="1">
    <location>
        <begin position="315"/>
        <end position="342"/>
    </location>
</feature>
<keyword evidence="2" id="KW-1133">Transmembrane helix</keyword>
<keyword evidence="2" id="KW-0812">Transmembrane</keyword>
<keyword evidence="1" id="KW-0175">Coiled coil</keyword>
<reference evidence="3 4" key="1">
    <citation type="submission" date="2024-07" db="EMBL/GenBank/DDBJ databases">
        <title>Section-level genome sequencing and comparative genomics of Aspergillus sections Usti and Cavernicolus.</title>
        <authorList>
            <consortium name="Lawrence Berkeley National Laboratory"/>
            <person name="Nybo J.L."/>
            <person name="Vesth T.C."/>
            <person name="Theobald S."/>
            <person name="Frisvad J.C."/>
            <person name="Larsen T.O."/>
            <person name="Kjaerboelling I."/>
            <person name="Rothschild-Mancinelli K."/>
            <person name="Lyhne E.K."/>
            <person name="Kogle M.E."/>
            <person name="Barry K."/>
            <person name="Clum A."/>
            <person name="Na H."/>
            <person name="Ledsgaard L."/>
            <person name="Lin J."/>
            <person name="Lipzen A."/>
            <person name="Kuo A."/>
            <person name="Riley R."/>
            <person name="Mondo S."/>
            <person name="Labutti K."/>
            <person name="Haridas S."/>
            <person name="Pangalinan J."/>
            <person name="Salamov A.A."/>
            <person name="Simmons B.A."/>
            <person name="Magnuson J.K."/>
            <person name="Chen J."/>
            <person name="Drula E."/>
            <person name="Henrissat B."/>
            <person name="Wiebenga A."/>
            <person name="Lubbers R.J."/>
            <person name="Gomes A.C."/>
            <person name="Makela M.R."/>
            <person name="Stajich J."/>
            <person name="Grigoriev I.V."/>
            <person name="Mortensen U.H."/>
            <person name="De Vries R.P."/>
            <person name="Baker S.E."/>
            <person name="Andersen M.R."/>
        </authorList>
    </citation>
    <scope>NUCLEOTIDE SEQUENCE [LARGE SCALE GENOMIC DNA]</scope>
    <source>
        <strain evidence="3 4">CBS 209.92</strain>
    </source>
</reference>
<organism evidence="3 4">
    <name type="scientific">Aspergillus keveii</name>
    <dbReference type="NCBI Taxonomy" id="714993"/>
    <lineage>
        <taxon>Eukaryota</taxon>
        <taxon>Fungi</taxon>
        <taxon>Dikarya</taxon>
        <taxon>Ascomycota</taxon>
        <taxon>Pezizomycotina</taxon>
        <taxon>Eurotiomycetes</taxon>
        <taxon>Eurotiomycetidae</taxon>
        <taxon>Eurotiales</taxon>
        <taxon>Aspergillaceae</taxon>
        <taxon>Aspergillus</taxon>
        <taxon>Aspergillus subgen. Nidulantes</taxon>
    </lineage>
</organism>
<feature type="transmembrane region" description="Helical" evidence="2">
    <location>
        <begin position="408"/>
        <end position="428"/>
    </location>
</feature>
<dbReference type="Proteomes" id="UP001610563">
    <property type="component" value="Unassembled WGS sequence"/>
</dbReference>
<accession>A0ABR4FM37</accession>
<name>A0ABR4FM37_9EURO</name>
<evidence type="ECO:0000256" key="1">
    <source>
        <dbReference type="SAM" id="Coils"/>
    </source>
</evidence>
<comment type="caution">
    <text evidence="3">The sequence shown here is derived from an EMBL/GenBank/DDBJ whole genome shotgun (WGS) entry which is preliminary data.</text>
</comment>
<evidence type="ECO:0000256" key="2">
    <source>
        <dbReference type="SAM" id="Phobius"/>
    </source>
</evidence>
<protein>
    <submittedName>
        <fullName evidence="3">Uncharacterized protein</fullName>
    </submittedName>
</protein>